<dbReference type="PANTHER" id="PTHR22893:SF91">
    <property type="entry name" value="NADPH DEHYDROGENASE 2-RELATED"/>
    <property type="match status" value="1"/>
</dbReference>
<dbReference type="InterPro" id="IPR045247">
    <property type="entry name" value="Oye-like"/>
</dbReference>
<gene>
    <name evidence="2" type="ORF">JR316_006884</name>
</gene>
<feature type="domain" description="NADH:flavin oxidoreductase/NADH oxidase N-terminal" evidence="1">
    <location>
        <begin position="6"/>
        <end position="319"/>
    </location>
</feature>
<dbReference type="EMBL" id="JAFIQS010000006">
    <property type="protein sequence ID" value="KAG5168289.1"/>
    <property type="molecule type" value="Genomic_DNA"/>
</dbReference>
<reference evidence="2" key="1">
    <citation type="submission" date="2021-02" db="EMBL/GenBank/DDBJ databases">
        <title>Psilocybe cubensis genome.</title>
        <authorList>
            <person name="Mckernan K.J."/>
            <person name="Crawford S."/>
            <person name="Trippe A."/>
            <person name="Kane L.T."/>
            <person name="Mclaughlin S."/>
        </authorList>
    </citation>
    <scope>NUCLEOTIDE SEQUENCE [LARGE SCALE GENOMIC DNA]</scope>
    <source>
        <strain evidence="2">MGC-MH-2018</strain>
    </source>
</reference>
<protein>
    <recommendedName>
        <fullName evidence="1">NADH:flavin oxidoreductase/NADH oxidase N-terminal domain-containing protein</fullName>
    </recommendedName>
</protein>
<dbReference type="CDD" id="cd02933">
    <property type="entry name" value="OYE_like_FMN"/>
    <property type="match status" value="1"/>
</dbReference>
<evidence type="ECO:0000259" key="1">
    <source>
        <dbReference type="Pfam" id="PF00724"/>
    </source>
</evidence>
<sequence>MVYPTLFQPIKVGNNVLQHRVVLAPLTRLKSTEKAHVPTVGLMKTYYSQRSSHPGSLLISEATLIAPQTGGYDHVPGIWNQEQIKAWKQITEAVHANGSYIFLQLWALGRGGEFRIREADGYETVGPSAIQKQPLSVAEIHEYIEWYAQAAKNAREAGFDGVEFHNANGYLPDQFLQDLSNQRTDEYGGSIEGRSRFGLEAIDAIVKAVGAEKVGIRLSPWKTFQSMGMTDPIPQFSHFVKSLADSHPGLAYLHVIEPDTVTRSNDFLREIWSPRPFISTGRHNRESAIERSEKSDDLIGFGRWYISNPDLPTRLMNDTPLAPYRNETFYVPVKYDSTGKGYIDFPFAHDYGQHTVTEVRQQ</sequence>
<dbReference type="GO" id="GO:0010181">
    <property type="term" value="F:FMN binding"/>
    <property type="evidence" value="ECO:0007669"/>
    <property type="project" value="InterPro"/>
</dbReference>
<comment type="caution">
    <text evidence="2">The sequence shown here is derived from an EMBL/GenBank/DDBJ whole genome shotgun (WGS) entry which is preliminary data.</text>
</comment>
<proteinExistence type="predicted"/>
<accession>A0A8H8CKQ5</accession>
<dbReference type="InterPro" id="IPR001155">
    <property type="entry name" value="OxRdtase_FMN_N"/>
</dbReference>
<organism evidence="2">
    <name type="scientific">Psilocybe cubensis</name>
    <name type="common">Psychedelic mushroom</name>
    <name type="synonym">Stropharia cubensis</name>
    <dbReference type="NCBI Taxonomy" id="181762"/>
    <lineage>
        <taxon>Eukaryota</taxon>
        <taxon>Fungi</taxon>
        <taxon>Dikarya</taxon>
        <taxon>Basidiomycota</taxon>
        <taxon>Agaricomycotina</taxon>
        <taxon>Agaricomycetes</taxon>
        <taxon>Agaricomycetidae</taxon>
        <taxon>Agaricales</taxon>
        <taxon>Agaricineae</taxon>
        <taxon>Strophariaceae</taxon>
        <taxon>Psilocybe</taxon>
    </lineage>
</organism>
<dbReference type="GO" id="GO:0003959">
    <property type="term" value="F:NADPH dehydrogenase activity"/>
    <property type="evidence" value="ECO:0007669"/>
    <property type="project" value="TreeGrafter"/>
</dbReference>
<dbReference type="SUPFAM" id="SSF51395">
    <property type="entry name" value="FMN-linked oxidoreductases"/>
    <property type="match status" value="1"/>
</dbReference>
<dbReference type="AlphaFoldDB" id="A0A8H8CKQ5"/>
<dbReference type="PANTHER" id="PTHR22893">
    <property type="entry name" value="NADH OXIDOREDUCTASE-RELATED"/>
    <property type="match status" value="1"/>
</dbReference>
<dbReference type="Gene3D" id="3.20.20.70">
    <property type="entry name" value="Aldolase class I"/>
    <property type="match status" value="1"/>
</dbReference>
<dbReference type="InterPro" id="IPR013785">
    <property type="entry name" value="Aldolase_TIM"/>
</dbReference>
<dbReference type="OrthoDB" id="276546at2759"/>
<name>A0A8H8CKQ5_PSICU</name>
<evidence type="ECO:0000313" key="2">
    <source>
        <dbReference type="EMBL" id="KAG5168289.1"/>
    </source>
</evidence>
<dbReference type="Pfam" id="PF00724">
    <property type="entry name" value="Oxidored_FMN"/>
    <property type="match status" value="1"/>
</dbReference>